<dbReference type="SMART" id="SM00847">
    <property type="entry name" value="HA2"/>
    <property type="match status" value="1"/>
</dbReference>
<dbReference type="CDD" id="cd18791">
    <property type="entry name" value="SF2_C_RHA"/>
    <property type="match status" value="1"/>
</dbReference>
<dbReference type="InterPro" id="IPR001650">
    <property type="entry name" value="Helicase_C-like"/>
</dbReference>
<feature type="region of interest" description="Disordered" evidence="5">
    <location>
        <begin position="474"/>
        <end position="535"/>
    </location>
</feature>
<accession>A0ABU8MMC4</accession>
<keyword evidence="4" id="KW-0067">ATP-binding</keyword>
<dbReference type="InterPro" id="IPR007502">
    <property type="entry name" value="Helicase-assoc_dom"/>
</dbReference>
<evidence type="ECO:0000256" key="3">
    <source>
        <dbReference type="ARBA" id="ARBA00022806"/>
    </source>
</evidence>
<dbReference type="NCBIfam" id="TIGR01970">
    <property type="entry name" value="DEAH_box_HrpB"/>
    <property type="match status" value="1"/>
</dbReference>
<keyword evidence="3 8" id="KW-0347">Helicase</keyword>
<dbReference type="SMART" id="SM00490">
    <property type="entry name" value="HELICc"/>
    <property type="match status" value="1"/>
</dbReference>
<dbReference type="PANTHER" id="PTHR43519:SF1">
    <property type="entry name" value="ATP-DEPENDENT RNA HELICASE HRPB"/>
    <property type="match status" value="1"/>
</dbReference>
<evidence type="ECO:0000256" key="2">
    <source>
        <dbReference type="ARBA" id="ARBA00022801"/>
    </source>
</evidence>
<dbReference type="InterPro" id="IPR013689">
    <property type="entry name" value="RNA_helicase_ATP-dep_HrpB_C"/>
</dbReference>
<feature type="compositionally biased region" description="Basic and acidic residues" evidence="5">
    <location>
        <begin position="505"/>
        <end position="517"/>
    </location>
</feature>
<dbReference type="Gene3D" id="3.40.50.300">
    <property type="entry name" value="P-loop containing nucleotide triphosphate hydrolases"/>
    <property type="match status" value="2"/>
</dbReference>
<evidence type="ECO:0000256" key="1">
    <source>
        <dbReference type="ARBA" id="ARBA00022741"/>
    </source>
</evidence>
<gene>
    <name evidence="8" type="primary">hrpB</name>
    <name evidence="8" type="ORF">WCD74_07355</name>
</gene>
<dbReference type="Gene3D" id="1.20.120.1080">
    <property type="match status" value="1"/>
</dbReference>
<feature type="compositionally biased region" description="Basic and acidic residues" evidence="5">
    <location>
        <begin position="474"/>
        <end position="496"/>
    </location>
</feature>
<comment type="caution">
    <text evidence="8">The sequence shown here is derived from an EMBL/GenBank/DDBJ whole genome shotgun (WGS) entry which is preliminary data.</text>
</comment>
<evidence type="ECO:0000256" key="4">
    <source>
        <dbReference type="ARBA" id="ARBA00022840"/>
    </source>
</evidence>
<dbReference type="InterPro" id="IPR014001">
    <property type="entry name" value="Helicase_ATP-bd"/>
</dbReference>
<proteinExistence type="predicted"/>
<dbReference type="PROSITE" id="PS51192">
    <property type="entry name" value="HELICASE_ATP_BIND_1"/>
    <property type="match status" value="1"/>
</dbReference>
<evidence type="ECO:0000313" key="9">
    <source>
        <dbReference type="Proteomes" id="UP001385809"/>
    </source>
</evidence>
<dbReference type="Proteomes" id="UP001385809">
    <property type="component" value="Unassembled WGS sequence"/>
</dbReference>
<dbReference type="RefSeq" id="WP_337694172.1">
    <property type="nucleotide sequence ID" value="NZ_JBBEGN010000002.1"/>
</dbReference>
<dbReference type="PROSITE" id="PS51194">
    <property type="entry name" value="HELICASE_CTER"/>
    <property type="match status" value="1"/>
</dbReference>
<keyword evidence="1" id="KW-0547">Nucleotide-binding</keyword>
<keyword evidence="9" id="KW-1185">Reference proteome</keyword>
<evidence type="ECO:0000259" key="6">
    <source>
        <dbReference type="PROSITE" id="PS51192"/>
    </source>
</evidence>
<evidence type="ECO:0000259" key="7">
    <source>
        <dbReference type="PROSITE" id="PS51194"/>
    </source>
</evidence>
<sequence length="844" mass="90090">MIDEVRLDLPVRAALPSLGAALDEHGTAVLVAPPGTGKTTLVPLALAGSVAGRVLVAEPRRVAVRAAAARMASLLGERVGDRVGYAIRGERKPGSRVEVVTTGLLVARLQRDPELAGVGAVILDECHERHLDTDLALAFAVDARVLRPDLQLLATSATAAADRLATLLEGPVVTAPDPLHPVDVVWSPPAKPVPPPRGMRVEPALLDHVGATTRRALTEADGDVLVFLPGRREIDEVARRIGGVDAEVLTLHGGLDAAQQDAVLAGSSHRRIVLATAIAETSLTVPGVRVVVDAGLSRRPWTDHARGLDALVTVLASQSSATQRAGRAGREAPGVVYRCWSEAEHAHRDRDDAPELAQADLAGFALQLARWGTPDGSGLALPDPPPATAFGTARELLRGLGLVADDGITDRGRAVATAGVHPRLGRALLDGAAAVGEKTAVEVVALLAAEVPGDSDDLAERLRTVRATNDPRWRTEVRRLRQTSGERDTTQAERAGKMPQASLGETDRPGRDRPAREKHTRHATGSRNLPDGALGETEAPAAVVALAYPDRIARARGQDAREFLTTGGTGVELAAGSRLRGQEWVVVADAVRGPGDRVAKVRLAVPVDEDLARWAAAHLHADDEVVAWEDGDVVAERRERLGAIVLARRPLKSPSREAVAAAVRKGLQEEGIDLLRWTDEATSLRRRLAFLHAARGEPWPAVDDASLLARTDEWLDLARVRRRADLGRTTPHLTALLPWPEAGRLDELAPTHVTTPDGRRVRVDYTAPGRPTVALKLQHAFGWERAPVLAGVPVVVHLLSPAGRPAAVTADLASFWGDGYRQVRADLRGRYPKHAWPEDPQHQS</sequence>
<protein>
    <submittedName>
        <fullName evidence="8">ATP-dependent helicase HrpB</fullName>
    </submittedName>
</protein>
<reference evidence="8 9" key="1">
    <citation type="submission" date="2024-03" db="EMBL/GenBank/DDBJ databases">
        <title>Actinomycetospora sp. OC33-EN08, a novel actinomycete isolated from wild orchid (Aerides multiflora).</title>
        <authorList>
            <person name="Suriyachadkun C."/>
        </authorList>
    </citation>
    <scope>NUCLEOTIDE SEQUENCE [LARGE SCALE GENOMIC DNA]</scope>
    <source>
        <strain evidence="8 9">OC33-EN08</strain>
    </source>
</reference>
<dbReference type="InterPro" id="IPR010225">
    <property type="entry name" value="HrpB"/>
</dbReference>
<dbReference type="Pfam" id="PF08482">
    <property type="entry name" value="HrpB_C"/>
    <property type="match status" value="1"/>
</dbReference>
<dbReference type="SUPFAM" id="SSF52540">
    <property type="entry name" value="P-loop containing nucleoside triphosphate hydrolases"/>
    <property type="match status" value="1"/>
</dbReference>
<evidence type="ECO:0000313" key="8">
    <source>
        <dbReference type="EMBL" id="MEJ2867578.1"/>
    </source>
</evidence>
<dbReference type="Pfam" id="PF00271">
    <property type="entry name" value="Helicase_C"/>
    <property type="match status" value="1"/>
</dbReference>
<dbReference type="PANTHER" id="PTHR43519">
    <property type="entry name" value="ATP-DEPENDENT RNA HELICASE HRPB"/>
    <property type="match status" value="1"/>
</dbReference>
<keyword evidence="2" id="KW-0378">Hydrolase</keyword>
<feature type="domain" description="Helicase ATP-binding" evidence="6">
    <location>
        <begin position="19"/>
        <end position="177"/>
    </location>
</feature>
<feature type="domain" description="Helicase C-terminal" evidence="7">
    <location>
        <begin position="204"/>
        <end position="372"/>
    </location>
</feature>
<dbReference type="GO" id="GO:0004386">
    <property type="term" value="F:helicase activity"/>
    <property type="evidence" value="ECO:0007669"/>
    <property type="project" value="UniProtKB-KW"/>
</dbReference>
<dbReference type="EMBL" id="JBBEGN010000002">
    <property type="protein sequence ID" value="MEJ2867578.1"/>
    <property type="molecule type" value="Genomic_DNA"/>
</dbReference>
<evidence type="ECO:0000256" key="5">
    <source>
        <dbReference type="SAM" id="MobiDB-lite"/>
    </source>
</evidence>
<name>A0ABU8MMC4_9PSEU</name>
<dbReference type="InterPro" id="IPR027417">
    <property type="entry name" value="P-loop_NTPase"/>
</dbReference>
<dbReference type="PIRSF" id="PIRSF005496">
    <property type="entry name" value="ATP_hel_hrpB"/>
    <property type="match status" value="1"/>
</dbReference>
<organism evidence="8 9">
    <name type="scientific">Actinomycetospora aurantiaca</name>
    <dbReference type="NCBI Taxonomy" id="3129233"/>
    <lineage>
        <taxon>Bacteria</taxon>
        <taxon>Bacillati</taxon>
        <taxon>Actinomycetota</taxon>
        <taxon>Actinomycetes</taxon>
        <taxon>Pseudonocardiales</taxon>
        <taxon>Pseudonocardiaceae</taxon>
        <taxon>Actinomycetospora</taxon>
    </lineage>
</organism>
<dbReference type="SMART" id="SM00487">
    <property type="entry name" value="DEXDc"/>
    <property type="match status" value="1"/>
</dbReference>
<dbReference type="InterPro" id="IPR011545">
    <property type="entry name" value="DEAD/DEAH_box_helicase_dom"/>
</dbReference>
<dbReference type="Pfam" id="PF00270">
    <property type="entry name" value="DEAD"/>
    <property type="match status" value="1"/>
</dbReference>